<accession>A0ABT3FWW2</accession>
<evidence type="ECO:0008006" key="5">
    <source>
        <dbReference type="Google" id="ProtNLM"/>
    </source>
</evidence>
<dbReference type="Proteomes" id="UP001165653">
    <property type="component" value="Unassembled WGS sequence"/>
</dbReference>
<evidence type="ECO:0000256" key="1">
    <source>
        <dbReference type="SAM" id="MobiDB-lite"/>
    </source>
</evidence>
<dbReference type="EMBL" id="JAPDDR010000001">
    <property type="protein sequence ID" value="MCW1912071.1"/>
    <property type="molecule type" value="Genomic_DNA"/>
</dbReference>
<evidence type="ECO:0000313" key="3">
    <source>
        <dbReference type="EMBL" id="MCW1912071.1"/>
    </source>
</evidence>
<feature type="signal peptide" evidence="2">
    <location>
        <begin position="1"/>
        <end position="20"/>
    </location>
</feature>
<reference evidence="3" key="1">
    <citation type="submission" date="2022-10" db="EMBL/GenBank/DDBJ databases">
        <title>Luteolibacter sp. GHJ8, whole genome shotgun sequencing project.</title>
        <authorList>
            <person name="Zhao G."/>
            <person name="Shen L."/>
        </authorList>
    </citation>
    <scope>NUCLEOTIDE SEQUENCE</scope>
    <source>
        <strain evidence="3">GHJ8</strain>
    </source>
</reference>
<protein>
    <recommendedName>
        <fullName evidence="5">HEAT repeat protein</fullName>
    </recommendedName>
</protein>
<evidence type="ECO:0000256" key="2">
    <source>
        <dbReference type="SAM" id="SignalP"/>
    </source>
</evidence>
<name>A0ABT3FWW2_9BACT</name>
<feature type="compositionally biased region" description="Basic and acidic residues" evidence="1">
    <location>
        <begin position="28"/>
        <end position="37"/>
    </location>
</feature>
<proteinExistence type="predicted"/>
<feature type="region of interest" description="Disordered" evidence="1">
    <location>
        <begin position="28"/>
        <end position="63"/>
    </location>
</feature>
<gene>
    <name evidence="3" type="ORF">OJ996_00700</name>
</gene>
<comment type="caution">
    <text evidence="3">The sequence shown here is derived from an EMBL/GenBank/DDBJ whole genome shotgun (WGS) entry which is preliminary data.</text>
</comment>
<keyword evidence="4" id="KW-1185">Reference proteome</keyword>
<keyword evidence="2" id="KW-0732">Signal</keyword>
<dbReference type="RefSeq" id="WP_264510125.1">
    <property type="nucleotide sequence ID" value="NZ_JAPDDR010000001.1"/>
</dbReference>
<sequence>MKARTIMSHGLALATGLALAASFTRRNDTDQKAKDTAAHASNSASGPSSDRRRSKTAASTRTEEYQRAWNDLARQKMSEGRRRDLQWRLLEAWAMIDLEAALKAEMAEAPWAARGAFDKAFMAQPLASWKTLSKLGLGSMRNTVRWTQMVALKDPDAMISVIDEMPPSLQSYAADFLFSEVETDPQADALRKKLLRPGSITNQERDLALAWRAAPLRPQDSIRMEAWLDLPAGSERLNAMTGWANGSQYADLATLETDWAKVPAADREQAARLLLSQLSLGSEHVTFAIDRAIETGQWDMLRKLGGAPAHSQNLMEVEPETLATWAMQLPQRDELRAYFTDAVTPKLMADPAAGREWLESMPADSWQRDEGYAAIARASLARNRNQEEALRAIGSISNPAIRQRAREELRDWQVANDQREILHGE</sequence>
<evidence type="ECO:0000313" key="4">
    <source>
        <dbReference type="Proteomes" id="UP001165653"/>
    </source>
</evidence>
<feature type="chain" id="PRO_5046507090" description="HEAT repeat protein" evidence="2">
    <location>
        <begin position="21"/>
        <end position="425"/>
    </location>
</feature>
<organism evidence="3 4">
    <name type="scientific">Luteolibacter rhizosphaerae</name>
    <dbReference type="NCBI Taxonomy" id="2989719"/>
    <lineage>
        <taxon>Bacteria</taxon>
        <taxon>Pseudomonadati</taxon>
        <taxon>Verrucomicrobiota</taxon>
        <taxon>Verrucomicrobiia</taxon>
        <taxon>Verrucomicrobiales</taxon>
        <taxon>Verrucomicrobiaceae</taxon>
        <taxon>Luteolibacter</taxon>
    </lineage>
</organism>